<keyword evidence="3 6" id="KW-0694">RNA-binding</keyword>
<dbReference type="GeneID" id="1458349"/>
<gene>
    <name evidence="6" type="primary">rpl19e</name>
    <name evidence="10" type="ORF">D1869_01840</name>
    <name evidence="9" type="ORF">HNQ62_000742</name>
</gene>
<feature type="region of interest" description="Disordered" evidence="7">
    <location>
        <begin position="61"/>
        <end position="93"/>
    </location>
</feature>
<feature type="domain" description="Large ribosomal subunit protein eL19" evidence="8">
    <location>
        <begin position="3"/>
        <end position="147"/>
    </location>
</feature>
<evidence type="ECO:0000256" key="4">
    <source>
        <dbReference type="ARBA" id="ARBA00022980"/>
    </source>
</evidence>
<evidence type="ECO:0000313" key="9">
    <source>
        <dbReference type="EMBL" id="MBB5253009.1"/>
    </source>
</evidence>
<dbReference type="SUPFAM" id="SSF48140">
    <property type="entry name" value="Ribosomal protein L19 (L19e)"/>
    <property type="match status" value="1"/>
</dbReference>
<keyword evidence="5 6" id="KW-0687">Ribonucleoprotein</keyword>
<dbReference type="HAMAP" id="MF_01475">
    <property type="entry name" value="Ribosomal_eL19"/>
    <property type="match status" value="1"/>
</dbReference>
<accession>A0A650CEH3</accession>
<sequence length="151" mass="17675">MPEFALQRRLAAELTNVGENNVKFNTNYLDDIASAITRDEIRKLIKEGKIIIEKKKGISSGRLKEKKEKRRKRGEKRKSGSRKGPAGARRGKKEQWVLKIRKIRTYLKWLRDNDVIDKKTYRLAYRKAKGNSFRNLSDVKNYLKQLGVKVE</sequence>
<comment type="subunit">
    <text evidence="6">Part of the 50S ribosomal subunit.</text>
</comment>
<evidence type="ECO:0000259" key="8">
    <source>
        <dbReference type="SMART" id="SM01416"/>
    </source>
</evidence>
<dbReference type="NCBIfam" id="NF006343">
    <property type="entry name" value="PRK08570.1"/>
    <property type="match status" value="1"/>
</dbReference>
<dbReference type="Pfam" id="PF01280">
    <property type="entry name" value="Ribosomal_L19e"/>
    <property type="match status" value="1"/>
</dbReference>
<dbReference type="Proteomes" id="UP000427373">
    <property type="component" value="Chromosome"/>
</dbReference>
<dbReference type="Gene3D" id="1.10.1200.240">
    <property type="match status" value="1"/>
</dbReference>
<dbReference type="AlphaFoldDB" id="A0A650CEH3"/>
<dbReference type="EMBL" id="CP045484">
    <property type="protein sequence ID" value="QGR16065.1"/>
    <property type="molecule type" value="Genomic_DNA"/>
</dbReference>
<dbReference type="RefSeq" id="WP_010978385.1">
    <property type="nucleotide sequence ID" value="NZ_AP031374.1"/>
</dbReference>
<evidence type="ECO:0000313" key="12">
    <source>
        <dbReference type="Proteomes" id="UP000582213"/>
    </source>
</evidence>
<dbReference type="Proteomes" id="UP000582213">
    <property type="component" value="Unassembled WGS sequence"/>
</dbReference>
<dbReference type="Pfam" id="PF25476">
    <property type="entry name" value="Ribosomal_L19e_C"/>
    <property type="match status" value="1"/>
</dbReference>
<organism evidence="10 11">
    <name type="scientific">Sulfurisphaera ohwakuensis</name>
    <dbReference type="NCBI Taxonomy" id="69656"/>
    <lineage>
        <taxon>Archaea</taxon>
        <taxon>Thermoproteota</taxon>
        <taxon>Thermoprotei</taxon>
        <taxon>Sulfolobales</taxon>
        <taxon>Sulfolobaceae</taxon>
        <taxon>Sulfurisphaera</taxon>
    </lineage>
</organism>
<protein>
    <recommendedName>
        <fullName evidence="6">Large ribosomal subunit protein eL19</fullName>
    </recommendedName>
</protein>
<keyword evidence="2 6" id="KW-0699">rRNA-binding</keyword>
<dbReference type="KEGG" id="soh:D1869_01840"/>
<dbReference type="InterPro" id="IPR000196">
    <property type="entry name" value="Ribosomal_eL19_dom"/>
</dbReference>
<evidence type="ECO:0000313" key="10">
    <source>
        <dbReference type="EMBL" id="QGR16065.1"/>
    </source>
</evidence>
<dbReference type="CDD" id="cd01418">
    <property type="entry name" value="Ribosomal_L19e_A"/>
    <property type="match status" value="1"/>
</dbReference>
<name>A0A650CEH3_SULOH</name>
<evidence type="ECO:0000256" key="6">
    <source>
        <dbReference type="HAMAP-Rule" id="MF_01475"/>
    </source>
</evidence>
<keyword evidence="4 6" id="KW-0689">Ribosomal protein</keyword>
<proteinExistence type="inferred from homology"/>
<evidence type="ECO:0000256" key="3">
    <source>
        <dbReference type="ARBA" id="ARBA00022884"/>
    </source>
</evidence>
<evidence type="ECO:0000256" key="7">
    <source>
        <dbReference type="SAM" id="MobiDB-lite"/>
    </source>
</evidence>
<dbReference type="SMART" id="SM01416">
    <property type="entry name" value="Ribosomal_L19e"/>
    <property type="match status" value="1"/>
</dbReference>
<comment type="function">
    <text evidence="6">Binds to the 23S rRNA.</text>
</comment>
<dbReference type="Gene3D" id="1.10.1650.10">
    <property type="match status" value="1"/>
</dbReference>
<dbReference type="GO" id="GO:0070180">
    <property type="term" value="F:large ribosomal subunit rRNA binding"/>
    <property type="evidence" value="ECO:0007669"/>
    <property type="project" value="UniProtKB-UniRule"/>
</dbReference>
<dbReference type="InterPro" id="IPR057260">
    <property type="entry name" value="Ribosomal_L19e_C"/>
</dbReference>
<dbReference type="InterPro" id="IPR015972">
    <property type="entry name" value="Ribosomal_eL19_dom1"/>
</dbReference>
<dbReference type="GO" id="GO:0022625">
    <property type="term" value="C:cytosolic large ribosomal subunit"/>
    <property type="evidence" value="ECO:0007669"/>
    <property type="project" value="InterPro"/>
</dbReference>
<dbReference type="InterPro" id="IPR039547">
    <property type="entry name" value="Ribosomal_eL19"/>
</dbReference>
<dbReference type="GO" id="GO:0003735">
    <property type="term" value="F:structural constituent of ribosome"/>
    <property type="evidence" value="ECO:0007669"/>
    <property type="project" value="InterPro"/>
</dbReference>
<evidence type="ECO:0000313" key="11">
    <source>
        <dbReference type="Proteomes" id="UP000427373"/>
    </source>
</evidence>
<dbReference type="GO" id="GO:0006412">
    <property type="term" value="P:translation"/>
    <property type="evidence" value="ECO:0007669"/>
    <property type="project" value="UniProtKB-UniRule"/>
</dbReference>
<dbReference type="PANTHER" id="PTHR10722">
    <property type="entry name" value="60S RIBOSOMAL PROTEIN L19"/>
    <property type="match status" value="1"/>
</dbReference>
<dbReference type="InterPro" id="IPR033936">
    <property type="entry name" value="Ribosomal_eL19_arc"/>
</dbReference>
<evidence type="ECO:0000256" key="5">
    <source>
        <dbReference type="ARBA" id="ARBA00023274"/>
    </source>
</evidence>
<feature type="compositionally biased region" description="Basic residues" evidence="7">
    <location>
        <begin position="67"/>
        <end position="81"/>
    </location>
</feature>
<reference evidence="10 11" key="1">
    <citation type="submission" date="2019-10" db="EMBL/GenBank/DDBJ databases">
        <title>Genome Sequences from Six Type Strain Members of the Archaeal Family Sulfolobaceae: Acidianus ambivalens, Acidianus infernus, Metallosphaera prunae, Stygiolobus azoricus, Sulfolobus metallicus, and Sulfurisphaera ohwakuensis.</title>
        <authorList>
            <person name="Counts J.A."/>
            <person name="Kelly R.M."/>
        </authorList>
    </citation>
    <scope>NUCLEOTIDE SEQUENCE [LARGE SCALE GENOMIC DNA]</scope>
    <source>
        <strain evidence="10 11">TA-1</strain>
    </source>
</reference>
<dbReference type="InterPro" id="IPR035970">
    <property type="entry name" value="60S_ribosomal_eL19_sf"/>
</dbReference>
<dbReference type="InterPro" id="IPR057259">
    <property type="entry name" value="Ribosomal_L19e"/>
</dbReference>
<comment type="similarity">
    <text evidence="1 6">Belongs to the eukaryotic ribosomal protein eL19 family.</text>
</comment>
<evidence type="ECO:0000256" key="1">
    <source>
        <dbReference type="ARBA" id="ARBA00011082"/>
    </source>
</evidence>
<keyword evidence="11" id="KW-1185">Reference proteome</keyword>
<evidence type="ECO:0000256" key="2">
    <source>
        <dbReference type="ARBA" id="ARBA00022730"/>
    </source>
</evidence>
<dbReference type="EMBL" id="JACHFY010000002">
    <property type="protein sequence ID" value="MBB5253009.1"/>
    <property type="molecule type" value="Genomic_DNA"/>
</dbReference>
<reference evidence="9 12" key="2">
    <citation type="submission" date="2020-08" db="EMBL/GenBank/DDBJ databases">
        <title>Genomic Encyclopedia of Type Strains, Phase IV (KMG-IV): sequencing the most valuable type-strain genomes for metagenomic binning, comparative biology and taxonomic classification.</title>
        <authorList>
            <person name="Goeker M."/>
        </authorList>
    </citation>
    <scope>NUCLEOTIDE SEQUENCE [LARGE SCALE GENOMIC DNA]</scope>
    <source>
        <strain evidence="9 12">DSM 12421</strain>
    </source>
</reference>
<dbReference type="OrthoDB" id="11624at2157"/>